<dbReference type="AlphaFoldDB" id="A0AAX2JF42"/>
<dbReference type="Proteomes" id="UP000249008">
    <property type="component" value="Chromosome 1"/>
</dbReference>
<accession>A0AAX2JF42</accession>
<dbReference type="InterPro" id="IPR027417">
    <property type="entry name" value="P-loop_NTPase"/>
</dbReference>
<proteinExistence type="predicted"/>
<organism evidence="1 2">
    <name type="scientific">Fusobacterium ulcerans</name>
    <dbReference type="NCBI Taxonomy" id="861"/>
    <lineage>
        <taxon>Bacteria</taxon>
        <taxon>Fusobacteriati</taxon>
        <taxon>Fusobacteriota</taxon>
        <taxon>Fusobacteriia</taxon>
        <taxon>Fusobacteriales</taxon>
        <taxon>Fusobacteriaceae</taxon>
        <taxon>Fusobacterium</taxon>
    </lineage>
</organism>
<evidence type="ECO:0000313" key="2">
    <source>
        <dbReference type="Proteomes" id="UP000249008"/>
    </source>
</evidence>
<name>A0AAX2JF42_9FUSO</name>
<evidence type="ECO:0000313" key="1">
    <source>
        <dbReference type="EMBL" id="SQJ16113.1"/>
    </source>
</evidence>
<dbReference type="Pfam" id="PF13177">
    <property type="entry name" value="DNA_pol3_delta2"/>
    <property type="match status" value="1"/>
</dbReference>
<dbReference type="PANTHER" id="PTHR11669">
    <property type="entry name" value="REPLICATION FACTOR C / DNA POLYMERASE III GAMMA-TAU SUBUNIT"/>
    <property type="match status" value="1"/>
</dbReference>
<dbReference type="InterPro" id="IPR050238">
    <property type="entry name" value="DNA_Rep/Repair_Clamp_Loader"/>
</dbReference>
<dbReference type="EC" id="2.7.7.7" evidence="1"/>
<dbReference type="RefSeq" id="WP_005982397.1">
    <property type="nucleotide sequence ID" value="NZ_CABKNW010000007.1"/>
</dbReference>
<sequence length="303" mass="35114">MIKDIVSNEEVKTFFRNELKAEKKSGTYLFYGSDSEQLMEFALYFTKGLCCETLEGDFCDTCSVCRKIDKLIYSDLEVLDDSSGIKVDAVRELAYKSSSSSYEGGRKIFILKDIQKMKKEAGNSLLKLIEEPNEGSFFILLSSSLNILPTIKSRSILVKIKKRNAQELNVDDFTYSFYMGNSEDIKGFKDSELDLNKSEFYGNIGNFLKKYTETKELEYKTGIYKCIRDFIKGKYYISPQEKIFFVEEITRGTSDKEIYRKIIEYTIYVLGDMKGLEERLTLKGMLRYPINMKLVLLELFLKI</sequence>
<dbReference type="KEGG" id="ful:C4N20_06555"/>
<keyword evidence="1" id="KW-0548">Nucleotidyltransferase</keyword>
<protein>
    <submittedName>
        <fullName evidence="1">DNA polymerase III subunit tau</fullName>
        <ecNumber evidence="1">2.7.7.7</ecNumber>
    </submittedName>
</protein>
<dbReference type="SUPFAM" id="SSF52540">
    <property type="entry name" value="P-loop containing nucleoside triphosphate hydrolases"/>
    <property type="match status" value="1"/>
</dbReference>
<gene>
    <name evidence="1" type="primary">dnaX_2</name>
    <name evidence="1" type="ORF">NCTC12112_03202</name>
</gene>
<dbReference type="GO" id="GO:0003887">
    <property type="term" value="F:DNA-directed DNA polymerase activity"/>
    <property type="evidence" value="ECO:0007669"/>
    <property type="project" value="UniProtKB-EC"/>
</dbReference>
<dbReference type="PANTHER" id="PTHR11669:SF8">
    <property type="entry name" value="DNA POLYMERASE III SUBUNIT DELTA"/>
    <property type="match status" value="1"/>
</dbReference>
<keyword evidence="1" id="KW-0808">Transferase</keyword>
<dbReference type="GeneID" id="78454462"/>
<reference evidence="1 2" key="1">
    <citation type="submission" date="2018-06" db="EMBL/GenBank/DDBJ databases">
        <authorList>
            <consortium name="Pathogen Informatics"/>
            <person name="Doyle S."/>
        </authorList>
    </citation>
    <scope>NUCLEOTIDE SEQUENCE [LARGE SCALE GENOMIC DNA]</scope>
    <source>
        <strain evidence="1 2">NCTC12112</strain>
    </source>
</reference>
<dbReference type="Gene3D" id="3.40.50.300">
    <property type="entry name" value="P-loop containing nucleotide triphosphate hydrolases"/>
    <property type="match status" value="1"/>
</dbReference>
<dbReference type="GO" id="GO:0006261">
    <property type="term" value="P:DNA-templated DNA replication"/>
    <property type="evidence" value="ECO:0007669"/>
    <property type="project" value="TreeGrafter"/>
</dbReference>
<dbReference type="EMBL" id="LS483487">
    <property type="protein sequence ID" value="SQJ16113.1"/>
    <property type="molecule type" value="Genomic_DNA"/>
</dbReference>